<dbReference type="PANTHER" id="PTHR21066">
    <property type="entry name" value="ODORANT-BINDING PROTEIN 59A-RELATED"/>
    <property type="match status" value="1"/>
</dbReference>
<dbReference type="GO" id="GO:0005576">
    <property type="term" value="C:extracellular region"/>
    <property type="evidence" value="ECO:0007669"/>
    <property type="project" value="UniProtKB-SubCell"/>
</dbReference>
<comment type="similarity">
    <text evidence="2">Belongs to the PBP/GOBP family.</text>
</comment>
<feature type="compositionally biased region" description="Basic and acidic residues" evidence="4">
    <location>
        <begin position="1"/>
        <end position="29"/>
    </location>
</feature>
<dbReference type="Gene3D" id="1.10.238.20">
    <property type="entry name" value="Pheromone/general odorant binding protein domain"/>
    <property type="match status" value="1"/>
</dbReference>
<organism evidence="5">
    <name type="scientific">Athetis dissimilis</name>
    <name type="common">Moth</name>
    <name type="synonym">Proxenus dissimilis</name>
    <dbReference type="NCBI Taxonomy" id="1737331"/>
    <lineage>
        <taxon>Eukaryota</taxon>
        <taxon>Metazoa</taxon>
        <taxon>Ecdysozoa</taxon>
        <taxon>Arthropoda</taxon>
        <taxon>Hexapoda</taxon>
        <taxon>Insecta</taxon>
        <taxon>Pterygota</taxon>
        <taxon>Neoptera</taxon>
        <taxon>Endopterygota</taxon>
        <taxon>Lepidoptera</taxon>
        <taxon>Glossata</taxon>
        <taxon>Ditrysia</taxon>
        <taxon>Noctuoidea</taxon>
        <taxon>Noctuidae</taxon>
        <taxon>Noctuinae</taxon>
        <taxon>Athetis</taxon>
    </lineage>
</organism>
<dbReference type="Pfam" id="PF01395">
    <property type="entry name" value="PBP_GOBP"/>
    <property type="match status" value="1"/>
</dbReference>
<keyword evidence="3" id="KW-0964">Secreted</keyword>
<evidence type="ECO:0000256" key="3">
    <source>
        <dbReference type="ARBA" id="ARBA00022525"/>
    </source>
</evidence>
<accession>A0A4D6Q7F7</accession>
<feature type="compositionally biased region" description="Low complexity" evidence="4">
    <location>
        <begin position="30"/>
        <end position="46"/>
    </location>
</feature>
<dbReference type="InterPro" id="IPR006170">
    <property type="entry name" value="PBP/GOBP"/>
</dbReference>
<feature type="compositionally biased region" description="Basic and acidic residues" evidence="4">
    <location>
        <begin position="122"/>
        <end position="143"/>
    </location>
</feature>
<dbReference type="SUPFAM" id="SSF47565">
    <property type="entry name" value="Insect pheromone/odorant-binding proteins"/>
    <property type="match status" value="1"/>
</dbReference>
<evidence type="ECO:0000256" key="2">
    <source>
        <dbReference type="ARBA" id="ARBA00008098"/>
    </source>
</evidence>
<dbReference type="AlphaFoldDB" id="A0A4D6Q7F7"/>
<dbReference type="InterPro" id="IPR052295">
    <property type="entry name" value="Odorant-binding_protein"/>
</dbReference>
<evidence type="ECO:0000256" key="4">
    <source>
        <dbReference type="SAM" id="MobiDB-lite"/>
    </source>
</evidence>
<proteinExistence type="evidence at transcript level"/>
<name>A0A4D6Q7F7_ATHDI</name>
<protein>
    <submittedName>
        <fullName evidence="5">Odorant binding protein</fullName>
    </submittedName>
</protein>
<feature type="region of interest" description="Disordered" evidence="4">
    <location>
        <begin position="1"/>
        <end position="143"/>
    </location>
</feature>
<comment type="subcellular location">
    <subcellularLocation>
        <location evidence="1">Secreted</location>
    </subcellularLocation>
</comment>
<feature type="compositionally biased region" description="Polar residues" evidence="4">
    <location>
        <begin position="82"/>
        <end position="96"/>
    </location>
</feature>
<feature type="compositionally biased region" description="Polar residues" evidence="4">
    <location>
        <begin position="107"/>
        <end position="118"/>
    </location>
</feature>
<evidence type="ECO:0000256" key="1">
    <source>
        <dbReference type="ARBA" id="ARBA00004613"/>
    </source>
</evidence>
<gene>
    <name evidence="5" type="primary">OBP28</name>
</gene>
<dbReference type="InterPro" id="IPR036728">
    <property type="entry name" value="PBP_GOBP_sf"/>
</dbReference>
<dbReference type="PANTHER" id="PTHR21066:SF9">
    <property type="entry name" value="ODORANT-BINDING PROTEIN 59A"/>
    <property type="match status" value="1"/>
</dbReference>
<dbReference type="EMBL" id="MH900312">
    <property type="protein sequence ID" value="QCF41943.1"/>
    <property type="molecule type" value="mRNA"/>
</dbReference>
<reference evidence="5" key="1">
    <citation type="submission" date="2018-09" db="EMBL/GenBank/DDBJ databases">
        <authorList>
            <person name="Song Y.Q."/>
        </authorList>
    </citation>
    <scope>NUCLEOTIDE SEQUENCE</scope>
    <source>
        <tissue evidence="5">Antenna or genitals</tissue>
    </source>
</reference>
<feature type="compositionally biased region" description="Basic and acidic residues" evidence="4">
    <location>
        <begin position="47"/>
        <end position="71"/>
    </location>
</feature>
<sequence>MRDRDDMMGRSDDRMDRNDDRNNRNDDRMSSNNERSGGRNRSGSKNNRNDKNGGRDDKYGRDDYFNGREDFPLSDEYGSDMGQGQYNNYYSTTPSSRRYKRERRPENSGQRSQYNPNTHKILGYEDNFRSDEKNATENNSSKESDNKACALHCFLENLEMTAEDGMPDRYLMTHAFTKDVKNEDLRDFLQESIEECFQILDNENTEDKCEFSKNLLICLSEKGRANCDDWRDDLKF</sequence>
<dbReference type="GO" id="GO:0005549">
    <property type="term" value="F:odorant binding"/>
    <property type="evidence" value="ECO:0007669"/>
    <property type="project" value="InterPro"/>
</dbReference>
<evidence type="ECO:0000313" key="5">
    <source>
        <dbReference type="EMBL" id="QCF41943.1"/>
    </source>
</evidence>